<gene>
    <name evidence="1" type="ORF">NC653_041976</name>
</gene>
<dbReference type="AlphaFoldDB" id="A0AAD6L9U7"/>
<proteinExistence type="predicted"/>
<comment type="caution">
    <text evidence="1">The sequence shown here is derived from an EMBL/GenBank/DDBJ whole genome shotgun (WGS) entry which is preliminary data.</text>
</comment>
<evidence type="ECO:0000313" key="1">
    <source>
        <dbReference type="EMBL" id="KAJ6953001.1"/>
    </source>
</evidence>
<organism evidence="1 2">
    <name type="scientific">Populus alba x Populus x berolinensis</name>
    <dbReference type="NCBI Taxonomy" id="444605"/>
    <lineage>
        <taxon>Eukaryota</taxon>
        <taxon>Viridiplantae</taxon>
        <taxon>Streptophyta</taxon>
        <taxon>Embryophyta</taxon>
        <taxon>Tracheophyta</taxon>
        <taxon>Spermatophyta</taxon>
        <taxon>Magnoliopsida</taxon>
        <taxon>eudicotyledons</taxon>
        <taxon>Gunneridae</taxon>
        <taxon>Pentapetalae</taxon>
        <taxon>rosids</taxon>
        <taxon>fabids</taxon>
        <taxon>Malpighiales</taxon>
        <taxon>Salicaceae</taxon>
        <taxon>Saliceae</taxon>
        <taxon>Populus</taxon>
    </lineage>
</organism>
<evidence type="ECO:0000313" key="2">
    <source>
        <dbReference type="Proteomes" id="UP001164929"/>
    </source>
</evidence>
<dbReference type="Proteomes" id="UP001164929">
    <property type="component" value="Chromosome 19"/>
</dbReference>
<dbReference type="EMBL" id="JAQIZT010000019">
    <property type="protein sequence ID" value="KAJ6953001.1"/>
    <property type="molecule type" value="Genomic_DNA"/>
</dbReference>
<keyword evidence="2" id="KW-1185">Reference proteome</keyword>
<reference evidence="1" key="1">
    <citation type="journal article" date="2023" name="Mol. Ecol. Resour.">
        <title>Chromosome-level genome assembly of a triploid poplar Populus alba 'Berolinensis'.</title>
        <authorList>
            <person name="Chen S."/>
            <person name="Yu Y."/>
            <person name="Wang X."/>
            <person name="Wang S."/>
            <person name="Zhang T."/>
            <person name="Zhou Y."/>
            <person name="He R."/>
            <person name="Meng N."/>
            <person name="Wang Y."/>
            <person name="Liu W."/>
            <person name="Liu Z."/>
            <person name="Liu J."/>
            <person name="Guo Q."/>
            <person name="Huang H."/>
            <person name="Sederoff R.R."/>
            <person name="Wang G."/>
            <person name="Qu G."/>
            <person name="Chen S."/>
        </authorList>
    </citation>
    <scope>NUCLEOTIDE SEQUENCE</scope>
    <source>
        <strain evidence="1">SC-2020</strain>
    </source>
</reference>
<accession>A0AAD6L9U7</accession>
<name>A0AAD6L9U7_9ROSI</name>
<protein>
    <submittedName>
        <fullName evidence="1">Uncharacterized protein</fullName>
    </submittedName>
</protein>
<sequence length="44" mass="4910">MEVLLVNPSDWSIPKTRSSTLFLGSFCRAESPCSRRQGCLLHGE</sequence>